<proteinExistence type="predicted"/>
<dbReference type="AlphaFoldDB" id="A0A2S8BDK8"/>
<protein>
    <submittedName>
        <fullName evidence="1">Uncharacterized protein</fullName>
    </submittedName>
</protein>
<reference evidence="1 2" key="1">
    <citation type="journal article" date="2017" name="Int. J. Syst. Evol. Microbiol.">
        <title>Mycobacterium talmoniae sp. nov., a slowly growing mycobacterium isolated from human respiratory samples.</title>
        <authorList>
            <person name="Davidson R.M."/>
            <person name="DeGroote M.A."/>
            <person name="Marola J.L."/>
            <person name="Buss S."/>
            <person name="Jones V."/>
            <person name="McNeil M.R."/>
            <person name="Freifeld A.G."/>
            <person name="Elaine Epperson L."/>
            <person name="Hasan N.A."/>
            <person name="Jackson M."/>
            <person name="Iwen P.C."/>
            <person name="Salfinger M."/>
            <person name="Strong M."/>
        </authorList>
    </citation>
    <scope>NUCLEOTIDE SEQUENCE [LARGE SCALE GENOMIC DNA]</scope>
    <source>
        <strain evidence="1 2">ATCC BAA-2683</strain>
    </source>
</reference>
<dbReference type="Proteomes" id="UP000238296">
    <property type="component" value="Unassembled WGS sequence"/>
</dbReference>
<sequence length="45" mass="4773">MWQQWHEGAASVVSGFAKFSERMAATEKAFREAEGGGGGVSGDVR</sequence>
<gene>
    <name evidence="1" type="ORF">C1Y40_05082</name>
</gene>
<name>A0A2S8BDK8_9MYCO</name>
<evidence type="ECO:0000313" key="2">
    <source>
        <dbReference type="Proteomes" id="UP000238296"/>
    </source>
</evidence>
<accession>A0A2S8BDK8</accession>
<organism evidence="1 2">
    <name type="scientific">Mycobacterium talmoniae</name>
    <dbReference type="NCBI Taxonomy" id="1858794"/>
    <lineage>
        <taxon>Bacteria</taxon>
        <taxon>Bacillati</taxon>
        <taxon>Actinomycetota</taxon>
        <taxon>Actinomycetes</taxon>
        <taxon>Mycobacteriales</taxon>
        <taxon>Mycobacteriaceae</taxon>
        <taxon>Mycobacterium</taxon>
    </lineage>
</organism>
<dbReference type="EMBL" id="PPEA01000719">
    <property type="protein sequence ID" value="PQM44757.1"/>
    <property type="molecule type" value="Genomic_DNA"/>
</dbReference>
<comment type="caution">
    <text evidence="1">The sequence shown here is derived from an EMBL/GenBank/DDBJ whole genome shotgun (WGS) entry which is preliminary data.</text>
</comment>
<evidence type="ECO:0000313" key="1">
    <source>
        <dbReference type="EMBL" id="PQM44757.1"/>
    </source>
</evidence>